<feature type="transmembrane region" description="Helical" evidence="6">
    <location>
        <begin position="270"/>
        <end position="290"/>
    </location>
</feature>
<comment type="caution">
    <text evidence="7">The sequence shown here is derived from an EMBL/GenBank/DDBJ whole genome shotgun (WGS) entry which is preliminary data.</text>
</comment>
<feature type="transmembrane region" description="Helical" evidence="6">
    <location>
        <begin position="310"/>
        <end position="329"/>
    </location>
</feature>
<dbReference type="InterPro" id="IPR022791">
    <property type="entry name" value="L-PG_synthase/AglD"/>
</dbReference>
<dbReference type="OrthoDB" id="9799911at2"/>
<dbReference type="GO" id="GO:0005886">
    <property type="term" value="C:plasma membrane"/>
    <property type="evidence" value="ECO:0007669"/>
    <property type="project" value="UniProtKB-SubCell"/>
</dbReference>
<evidence type="ECO:0000256" key="2">
    <source>
        <dbReference type="ARBA" id="ARBA00022475"/>
    </source>
</evidence>
<dbReference type="PANTHER" id="PTHR39087">
    <property type="entry name" value="UPF0104 MEMBRANE PROTEIN MJ1595"/>
    <property type="match status" value="1"/>
</dbReference>
<dbReference type="NCBIfam" id="TIGR00374">
    <property type="entry name" value="flippase-like domain"/>
    <property type="match status" value="1"/>
</dbReference>
<evidence type="ECO:0000313" key="7">
    <source>
        <dbReference type="EMBL" id="PVA05781.1"/>
    </source>
</evidence>
<evidence type="ECO:0000256" key="5">
    <source>
        <dbReference type="ARBA" id="ARBA00023136"/>
    </source>
</evidence>
<evidence type="ECO:0000313" key="8">
    <source>
        <dbReference type="Proteomes" id="UP000244817"/>
    </source>
</evidence>
<organism evidence="7 8">
    <name type="scientific">Thalassorhabdomicrobium marinisediminis</name>
    <dbReference type="NCBI Taxonomy" id="2170577"/>
    <lineage>
        <taxon>Bacteria</taxon>
        <taxon>Pseudomonadati</taxon>
        <taxon>Pseudomonadota</taxon>
        <taxon>Alphaproteobacteria</taxon>
        <taxon>Rhodobacterales</taxon>
        <taxon>Paracoccaceae</taxon>
        <taxon>Thalassorhabdomicrobium</taxon>
    </lineage>
</organism>
<feature type="transmembrane region" description="Helical" evidence="6">
    <location>
        <begin position="54"/>
        <end position="75"/>
    </location>
</feature>
<feature type="transmembrane region" description="Helical" evidence="6">
    <location>
        <begin position="21"/>
        <end position="42"/>
    </location>
</feature>
<keyword evidence="4 6" id="KW-1133">Transmembrane helix</keyword>
<keyword evidence="5 6" id="KW-0472">Membrane</keyword>
<keyword evidence="2" id="KW-1003">Cell membrane</keyword>
<keyword evidence="3 6" id="KW-0812">Transmembrane</keyword>
<feature type="transmembrane region" description="Helical" evidence="6">
    <location>
        <begin position="145"/>
        <end position="166"/>
    </location>
</feature>
<evidence type="ECO:0000256" key="4">
    <source>
        <dbReference type="ARBA" id="ARBA00022989"/>
    </source>
</evidence>
<reference evidence="7 8" key="1">
    <citation type="submission" date="2018-04" db="EMBL/GenBank/DDBJ databases">
        <title>Pelagivirga bohaiensis gen. nov., sp. nov., a bacterium isolated from the Bohai Sea.</title>
        <authorList>
            <person name="Ji X."/>
        </authorList>
    </citation>
    <scope>NUCLEOTIDE SEQUENCE [LARGE SCALE GENOMIC DNA]</scope>
    <source>
        <strain evidence="7 8">BH-SD16</strain>
    </source>
</reference>
<dbReference type="AlphaFoldDB" id="A0A2T7FUD2"/>
<dbReference type="EMBL" id="QCYG01000008">
    <property type="protein sequence ID" value="PVA05781.1"/>
    <property type="molecule type" value="Genomic_DNA"/>
</dbReference>
<name>A0A2T7FUD2_9RHOB</name>
<protein>
    <submittedName>
        <fullName evidence="7">UPF0104 family protein</fullName>
    </submittedName>
</protein>
<feature type="transmembrane region" description="Helical" evidence="6">
    <location>
        <begin position="242"/>
        <end position="263"/>
    </location>
</feature>
<keyword evidence="8" id="KW-1185">Reference proteome</keyword>
<sequence length="334" mass="34874">MSDANFSRTALRTVTATVYRWRRSLLLAALLVALGWGLVTLVRTTGWHEIARQLVQLGPGQIVVLLLLSLANYLSRGLRWHLFVRHAGVPATLAQSLRHFIGGFALSVTPGRVGELVRMRWLQRETGFGLAQTAPLAVVDRASDLVAMALILLGSLALSTGGIAFAMPVAGLAVAAAVLVTRPTLLCAGVTASYRVSGCLPRAFARLRQTARGLGAFNAPSLIFFTVLLGACGWAAEGYAFHLLLIWLGTDIGAAKALAIFTFSMLAGGLTGAPGGLGGAEAAMIALLTVEGVPLEVSVPATAVIRATTLWFAIGLGALVFPVAERIAAKGAQS</sequence>
<proteinExistence type="predicted"/>
<gene>
    <name evidence="7" type="ORF">DC363_13230</name>
</gene>
<evidence type="ECO:0000256" key="1">
    <source>
        <dbReference type="ARBA" id="ARBA00004651"/>
    </source>
</evidence>
<feature type="transmembrane region" description="Helical" evidence="6">
    <location>
        <begin position="172"/>
        <end position="194"/>
    </location>
</feature>
<feature type="transmembrane region" description="Helical" evidence="6">
    <location>
        <begin position="215"/>
        <end position="236"/>
    </location>
</feature>
<dbReference type="PANTHER" id="PTHR39087:SF2">
    <property type="entry name" value="UPF0104 MEMBRANE PROTEIN MJ1595"/>
    <property type="match status" value="1"/>
</dbReference>
<accession>A0A2T7FUD2</accession>
<dbReference type="RefSeq" id="WP_108641634.1">
    <property type="nucleotide sequence ID" value="NZ_QCYG01000008.1"/>
</dbReference>
<comment type="subcellular location">
    <subcellularLocation>
        <location evidence="1">Cell membrane</location>
        <topology evidence="1">Multi-pass membrane protein</topology>
    </subcellularLocation>
</comment>
<evidence type="ECO:0000256" key="6">
    <source>
        <dbReference type="SAM" id="Phobius"/>
    </source>
</evidence>
<dbReference type="Pfam" id="PF03706">
    <property type="entry name" value="LPG_synthase_TM"/>
    <property type="match status" value="1"/>
</dbReference>
<evidence type="ECO:0000256" key="3">
    <source>
        <dbReference type="ARBA" id="ARBA00022692"/>
    </source>
</evidence>
<dbReference type="Proteomes" id="UP000244817">
    <property type="component" value="Unassembled WGS sequence"/>
</dbReference>